<feature type="transmembrane region" description="Helical" evidence="1">
    <location>
        <begin position="322"/>
        <end position="340"/>
    </location>
</feature>
<feature type="transmembrane region" description="Helical" evidence="1">
    <location>
        <begin position="104"/>
        <end position="125"/>
    </location>
</feature>
<dbReference type="Proteomes" id="UP000570166">
    <property type="component" value="Unassembled WGS sequence"/>
</dbReference>
<feature type="transmembrane region" description="Helical" evidence="1">
    <location>
        <begin position="59"/>
        <end position="84"/>
    </location>
</feature>
<evidence type="ECO:0000313" key="2">
    <source>
        <dbReference type="EMBL" id="MBA2935733.1"/>
    </source>
</evidence>
<feature type="transmembrane region" description="Helical" evidence="1">
    <location>
        <begin position="161"/>
        <end position="180"/>
    </location>
</feature>
<proteinExistence type="predicted"/>
<keyword evidence="1" id="KW-0472">Membrane</keyword>
<keyword evidence="3" id="KW-1185">Reference proteome</keyword>
<evidence type="ECO:0008006" key="4">
    <source>
        <dbReference type="Google" id="ProtNLM"/>
    </source>
</evidence>
<accession>A0A838L8E4</accession>
<feature type="transmembrane region" description="Helical" evidence="1">
    <location>
        <begin position="293"/>
        <end position="310"/>
    </location>
</feature>
<protein>
    <recommendedName>
        <fullName evidence="4">Glycosyltransferase RgtA/B/C/D-like domain-containing protein</fullName>
    </recommendedName>
</protein>
<organism evidence="2 3">
    <name type="scientific">Sphingomonas chungangi</name>
    <dbReference type="NCBI Taxonomy" id="2683589"/>
    <lineage>
        <taxon>Bacteria</taxon>
        <taxon>Pseudomonadati</taxon>
        <taxon>Pseudomonadota</taxon>
        <taxon>Alphaproteobacteria</taxon>
        <taxon>Sphingomonadales</taxon>
        <taxon>Sphingomonadaceae</taxon>
        <taxon>Sphingomonas</taxon>
    </lineage>
</organism>
<keyword evidence="1" id="KW-0812">Transmembrane</keyword>
<dbReference type="RefSeq" id="WP_160362934.1">
    <property type="nucleotide sequence ID" value="NZ_JACEIB010000026.1"/>
</dbReference>
<name>A0A838L8E4_9SPHN</name>
<dbReference type="EMBL" id="JACEIB010000026">
    <property type="protein sequence ID" value="MBA2935733.1"/>
    <property type="molecule type" value="Genomic_DNA"/>
</dbReference>
<feature type="transmembrane region" description="Helical" evidence="1">
    <location>
        <begin position="270"/>
        <end position="287"/>
    </location>
</feature>
<feature type="transmembrane region" description="Helical" evidence="1">
    <location>
        <begin position="352"/>
        <end position="371"/>
    </location>
</feature>
<sequence length="493" mass="52607">MYSVSVASLIPARSLPRAGENLLFPVLLALCAIVTALAAAGPLAGLFDRTSIDYGEGWNAYWAAAAMGAGPLYSKAHILVANNYPPLSFYVNGLVGLITGDDVIAGRLVATASTLAVAGLIAVIVRRTGAPWRWGIAAAILFLGYDILYFSQFLAVNNPQWLGQAVMLAGLLPLIGPRALTGRRIVVAAGIMILAGLVKHNQFALPLAVTLWLLARDRRAFGIWIAAGIGWAALAGLLLYACYGSAVFVELLQFKRTTNIVNFVSGLRKMGCFAALTGVALLVLRTMRGGRRVLPLILYAVLGLVLGALQRLGSGVYINAHFDALIGLTILCGVALGRAARRNVGPDRATRSALLLVLVAPLALIASSHVGRSFRQLRERPDRTAAWESMIADVHNAHGPVLCEVPVVCYWAGRPFSLDFFAYGQKLRTGTDPRPLAGLIEGHRPALIILDPAYNAQSGEGRLPVPFPALMRANYHVVRTVPYGIEERAPNAG</sequence>
<feature type="transmembrane region" description="Helical" evidence="1">
    <location>
        <begin position="24"/>
        <end position="47"/>
    </location>
</feature>
<reference evidence="2 3" key="1">
    <citation type="submission" date="2020-07" db="EMBL/GenBank/DDBJ databases">
        <authorList>
            <person name="Sun Q."/>
        </authorList>
    </citation>
    <scope>NUCLEOTIDE SEQUENCE [LARGE SCALE GENOMIC DNA]</scope>
    <source>
        <strain evidence="2 3">CGMCC 1.13654</strain>
    </source>
</reference>
<evidence type="ECO:0000256" key="1">
    <source>
        <dbReference type="SAM" id="Phobius"/>
    </source>
</evidence>
<gene>
    <name evidence="2" type="ORF">HZF05_16740</name>
</gene>
<feature type="transmembrane region" description="Helical" evidence="1">
    <location>
        <begin position="132"/>
        <end position="155"/>
    </location>
</feature>
<comment type="caution">
    <text evidence="2">The sequence shown here is derived from an EMBL/GenBank/DDBJ whole genome shotgun (WGS) entry which is preliminary data.</text>
</comment>
<evidence type="ECO:0000313" key="3">
    <source>
        <dbReference type="Proteomes" id="UP000570166"/>
    </source>
</evidence>
<dbReference type="AlphaFoldDB" id="A0A838L8E4"/>
<keyword evidence="1" id="KW-1133">Transmembrane helix</keyword>
<feature type="transmembrane region" description="Helical" evidence="1">
    <location>
        <begin position="221"/>
        <end position="249"/>
    </location>
</feature>